<dbReference type="InterPro" id="IPR006578">
    <property type="entry name" value="MADF-dom"/>
</dbReference>
<evidence type="ECO:0008006" key="7">
    <source>
        <dbReference type="Google" id="ProtNLM"/>
    </source>
</evidence>
<protein>
    <recommendedName>
        <fullName evidence="7">MADF domain-containing protein</fullName>
    </recommendedName>
</protein>
<sequence>MAISSRPALYDHRLPISDRSRIILHRLWEEVVMEVDGHFKDLQEIQLRWRSLRDHFVKEFQSSMAKRSGDEGGTLPRKWRYYTSLLFLRDVIKPRKTITNVPLNEPELSPSTSLSSRASTNTSLSASISTTTSSSCGSTNTKRKRVERQTEASSAALIVEALKENSHIPDASHAFCTRLAAGLRGLPSRARSQLEIQILQLLYEKEEECGLQD</sequence>
<reference evidence="5" key="1">
    <citation type="journal article" date="2023" name="G3 (Bethesda)">
        <title>Whole genome assemblies of Zophobas morio and Tenebrio molitor.</title>
        <authorList>
            <person name="Kaur S."/>
            <person name="Stinson S.A."/>
            <person name="diCenzo G.C."/>
        </authorList>
    </citation>
    <scope>NUCLEOTIDE SEQUENCE</scope>
    <source>
        <strain evidence="5">QUZm001</strain>
    </source>
</reference>
<gene>
    <name evidence="5" type="ORF">Zmor_003684</name>
</gene>
<feature type="compositionally biased region" description="Low complexity" evidence="2">
    <location>
        <begin position="102"/>
        <end position="140"/>
    </location>
</feature>
<dbReference type="Proteomes" id="UP001168821">
    <property type="component" value="Unassembled WGS sequence"/>
</dbReference>
<dbReference type="InterPro" id="IPR039353">
    <property type="entry name" value="TF_Adf1"/>
</dbReference>
<evidence type="ECO:0000256" key="1">
    <source>
        <dbReference type="PROSITE-ProRule" id="PRU00371"/>
    </source>
</evidence>
<proteinExistence type="predicted"/>
<feature type="domain" description="BESS" evidence="4">
    <location>
        <begin position="169"/>
        <end position="208"/>
    </location>
</feature>
<keyword evidence="6" id="KW-1185">Reference proteome</keyword>
<dbReference type="PANTHER" id="PTHR12243:SF67">
    <property type="entry name" value="COREPRESSOR OF PANGOLIN, ISOFORM A-RELATED"/>
    <property type="match status" value="1"/>
</dbReference>
<evidence type="ECO:0000313" key="5">
    <source>
        <dbReference type="EMBL" id="KAJ3640382.1"/>
    </source>
</evidence>
<dbReference type="Pfam" id="PF10545">
    <property type="entry name" value="MADF_DNA_bdg"/>
    <property type="match status" value="1"/>
</dbReference>
<dbReference type="PROSITE" id="PS51031">
    <property type="entry name" value="BESS"/>
    <property type="match status" value="1"/>
</dbReference>
<name>A0AA38HPS6_9CUCU</name>
<dbReference type="GO" id="GO:0005634">
    <property type="term" value="C:nucleus"/>
    <property type="evidence" value="ECO:0007669"/>
    <property type="project" value="UniProtKB-SubCell"/>
</dbReference>
<dbReference type="EMBL" id="JALNTZ010000010">
    <property type="protein sequence ID" value="KAJ3640382.1"/>
    <property type="molecule type" value="Genomic_DNA"/>
</dbReference>
<evidence type="ECO:0000313" key="6">
    <source>
        <dbReference type="Proteomes" id="UP001168821"/>
    </source>
</evidence>
<dbReference type="InterPro" id="IPR004210">
    <property type="entry name" value="BESS_motif"/>
</dbReference>
<organism evidence="5 6">
    <name type="scientific">Zophobas morio</name>
    <dbReference type="NCBI Taxonomy" id="2755281"/>
    <lineage>
        <taxon>Eukaryota</taxon>
        <taxon>Metazoa</taxon>
        <taxon>Ecdysozoa</taxon>
        <taxon>Arthropoda</taxon>
        <taxon>Hexapoda</taxon>
        <taxon>Insecta</taxon>
        <taxon>Pterygota</taxon>
        <taxon>Neoptera</taxon>
        <taxon>Endopterygota</taxon>
        <taxon>Coleoptera</taxon>
        <taxon>Polyphaga</taxon>
        <taxon>Cucujiformia</taxon>
        <taxon>Tenebrionidae</taxon>
        <taxon>Zophobas</taxon>
    </lineage>
</organism>
<dbReference type="SMART" id="SM00595">
    <property type="entry name" value="MADF"/>
    <property type="match status" value="1"/>
</dbReference>
<dbReference type="PROSITE" id="PS51029">
    <property type="entry name" value="MADF"/>
    <property type="match status" value="1"/>
</dbReference>
<dbReference type="GO" id="GO:0003677">
    <property type="term" value="F:DNA binding"/>
    <property type="evidence" value="ECO:0007669"/>
    <property type="project" value="InterPro"/>
</dbReference>
<evidence type="ECO:0000256" key="2">
    <source>
        <dbReference type="SAM" id="MobiDB-lite"/>
    </source>
</evidence>
<dbReference type="PANTHER" id="PTHR12243">
    <property type="entry name" value="MADF DOMAIN TRANSCRIPTION FACTOR"/>
    <property type="match status" value="1"/>
</dbReference>
<feature type="domain" description="MADF" evidence="3">
    <location>
        <begin position="1"/>
        <end position="93"/>
    </location>
</feature>
<feature type="region of interest" description="Disordered" evidence="2">
    <location>
        <begin position="101"/>
        <end position="150"/>
    </location>
</feature>
<dbReference type="GO" id="GO:0006357">
    <property type="term" value="P:regulation of transcription by RNA polymerase II"/>
    <property type="evidence" value="ECO:0007669"/>
    <property type="project" value="TreeGrafter"/>
</dbReference>
<dbReference type="GO" id="GO:0005667">
    <property type="term" value="C:transcription regulator complex"/>
    <property type="evidence" value="ECO:0007669"/>
    <property type="project" value="TreeGrafter"/>
</dbReference>
<evidence type="ECO:0000259" key="3">
    <source>
        <dbReference type="PROSITE" id="PS51029"/>
    </source>
</evidence>
<dbReference type="AlphaFoldDB" id="A0AA38HPS6"/>
<evidence type="ECO:0000259" key="4">
    <source>
        <dbReference type="PROSITE" id="PS51031"/>
    </source>
</evidence>
<comment type="subcellular location">
    <subcellularLocation>
        <location evidence="1">Nucleus</location>
    </subcellularLocation>
</comment>
<comment type="caution">
    <text evidence="5">The sequence shown here is derived from an EMBL/GenBank/DDBJ whole genome shotgun (WGS) entry which is preliminary data.</text>
</comment>
<keyword evidence="1" id="KW-0539">Nucleus</keyword>
<accession>A0AA38HPS6</accession>